<reference evidence="9 10" key="1">
    <citation type="submission" date="2016-12" db="EMBL/GenBank/DDBJ databases">
        <title>Amycolatopsis keratiniphila subsp. keratiniphila genome sequencing and assembly.</title>
        <authorList>
            <person name="Mayilraj S."/>
            <person name="Kaur N."/>
        </authorList>
    </citation>
    <scope>NUCLEOTIDE SEQUENCE [LARGE SCALE GENOMIC DNA]</scope>
    <source>
        <strain evidence="9 10">DSM 44409</strain>
    </source>
</reference>
<feature type="transmembrane region" description="Helical" evidence="7">
    <location>
        <begin position="21"/>
        <end position="46"/>
    </location>
</feature>
<dbReference type="PROSITE" id="PS50850">
    <property type="entry name" value="MFS"/>
    <property type="match status" value="1"/>
</dbReference>
<feature type="transmembrane region" description="Helical" evidence="7">
    <location>
        <begin position="310"/>
        <end position="331"/>
    </location>
</feature>
<evidence type="ECO:0000256" key="6">
    <source>
        <dbReference type="ARBA" id="ARBA00023136"/>
    </source>
</evidence>
<comment type="subcellular location">
    <subcellularLocation>
        <location evidence="1">Cell membrane</location>
        <topology evidence="1">Multi-pass membrane protein</topology>
    </subcellularLocation>
</comment>
<evidence type="ECO:0000259" key="8">
    <source>
        <dbReference type="PROSITE" id="PS50850"/>
    </source>
</evidence>
<dbReference type="OrthoDB" id="102502at2"/>
<evidence type="ECO:0000313" key="10">
    <source>
        <dbReference type="Proteomes" id="UP000076660"/>
    </source>
</evidence>
<dbReference type="InterPro" id="IPR036259">
    <property type="entry name" value="MFS_trans_sf"/>
</dbReference>
<feature type="transmembrane region" description="Helical" evidence="7">
    <location>
        <begin position="116"/>
        <end position="133"/>
    </location>
</feature>
<evidence type="ECO:0000256" key="3">
    <source>
        <dbReference type="ARBA" id="ARBA00022475"/>
    </source>
</evidence>
<feature type="transmembrane region" description="Helical" evidence="7">
    <location>
        <begin position="52"/>
        <end position="75"/>
    </location>
</feature>
<proteinExistence type="predicted"/>
<dbReference type="SUPFAM" id="SSF103473">
    <property type="entry name" value="MFS general substrate transporter"/>
    <property type="match status" value="1"/>
</dbReference>
<dbReference type="EMBL" id="LQMT02000005">
    <property type="protein sequence ID" value="ONF74372.1"/>
    <property type="molecule type" value="Genomic_DNA"/>
</dbReference>
<feature type="transmembrane region" description="Helical" evidence="7">
    <location>
        <begin position="369"/>
        <end position="391"/>
    </location>
</feature>
<feature type="domain" description="Major facilitator superfamily (MFS) profile" evidence="8">
    <location>
        <begin position="21"/>
        <end position="458"/>
    </location>
</feature>
<keyword evidence="4 7" id="KW-0812">Transmembrane</keyword>
<dbReference type="InterPro" id="IPR020846">
    <property type="entry name" value="MFS_dom"/>
</dbReference>
<evidence type="ECO:0000256" key="7">
    <source>
        <dbReference type="SAM" id="Phobius"/>
    </source>
</evidence>
<accession>A0A1W2M2X4</accession>
<dbReference type="PANTHER" id="PTHR42718:SF46">
    <property type="entry name" value="BLR6921 PROTEIN"/>
    <property type="match status" value="1"/>
</dbReference>
<keyword evidence="6 7" id="KW-0472">Membrane</keyword>
<evidence type="ECO:0000256" key="1">
    <source>
        <dbReference type="ARBA" id="ARBA00004651"/>
    </source>
</evidence>
<dbReference type="GO" id="GO:0022857">
    <property type="term" value="F:transmembrane transporter activity"/>
    <property type="evidence" value="ECO:0007669"/>
    <property type="project" value="InterPro"/>
</dbReference>
<feature type="transmembrane region" description="Helical" evidence="7">
    <location>
        <begin position="213"/>
        <end position="231"/>
    </location>
</feature>
<feature type="transmembrane region" description="Helical" evidence="7">
    <location>
        <begin position="403"/>
        <end position="425"/>
    </location>
</feature>
<dbReference type="PANTHER" id="PTHR42718">
    <property type="entry name" value="MAJOR FACILITATOR SUPERFAMILY MULTIDRUG TRANSPORTER MFSC"/>
    <property type="match status" value="1"/>
</dbReference>
<evidence type="ECO:0000256" key="2">
    <source>
        <dbReference type="ARBA" id="ARBA00022448"/>
    </source>
</evidence>
<dbReference type="InterPro" id="IPR011701">
    <property type="entry name" value="MFS"/>
</dbReference>
<dbReference type="Pfam" id="PF07690">
    <property type="entry name" value="MFS_1"/>
    <property type="match status" value="2"/>
</dbReference>
<dbReference type="AlphaFoldDB" id="A0A1W2M2X4"/>
<dbReference type="Proteomes" id="UP000076660">
    <property type="component" value="Unassembled WGS sequence"/>
</dbReference>
<feature type="transmembrane region" description="Helical" evidence="7">
    <location>
        <begin position="237"/>
        <end position="256"/>
    </location>
</feature>
<evidence type="ECO:0000256" key="4">
    <source>
        <dbReference type="ARBA" id="ARBA00022692"/>
    </source>
</evidence>
<protein>
    <recommendedName>
        <fullName evidence="8">Major facilitator superfamily (MFS) profile domain-containing protein</fullName>
    </recommendedName>
</protein>
<feature type="transmembrane region" description="Helical" evidence="7">
    <location>
        <begin position="87"/>
        <end position="110"/>
    </location>
</feature>
<keyword evidence="5 7" id="KW-1133">Transmembrane helix</keyword>
<feature type="transmembrane region" description="Helical" evidence="7">
    <location>
        <begin position="431"/>
        <end position="454"/>
    </location>
</feature>
<feature type="transmembrane region" description="Helical" evidence="7">
    <location>
        <begin position="173"/>
        <end position="193"/>
    </location>
</feature>
<dbReference type="GO" id="GO:0005886">
    <property type="term" value="C:plasma membrane"/>
    <property type="evidence" value="ECO:0007669"/>
    <property type="project" value="UniProtKB-SubCell"/>
</dbReference>
<organism evidence="9 10">
    <name type="scientific">Amycolatopsis keratiniphila subsp. keratiniphila</name>
    <dbReference type="NCBI Taxonomy" id="227715"/>
    <lineage>
        <taxon>Bacteria</taxon>
        <taxon>Bacillati</taxon>
        <taxon>Actinomycetota</taxon>
        <taxon>Actinomycetes</taxon>
        <taxon>Pseudonocardiales</taxon>
        <taxon>Pseudonocardiaceae</taxon>
        <taxon>Amycolatopsis</taxon>
        <taxon>Amycolatopsis japonica group</taxon>
    </lineage>
</organism>
<feature type="transmembrane region" description="Helical" evidence="7">
    <location>
        <begin position="338"/>
        <end position="357"/>
    </location>
</feature>
<evidence type="ECO:0000313" key="9">
    <source>
        <dbReference type="EMBL" id="ONF74372.1"/>
    </source>
</evidence>
<keyword evidence="3" id="KW-1003">Cell membrane</keyword>
<name>A0A1W2M2X4_9PSEU</name>
<sequence length="458" mass="46403">MGSGLGIGKASDVGVRTRWGAVGLLAVASLIVGSEVSLAGFALPLVGTEFGIGAGATAWVLLAYALPMAALAIPAGRWVDRAAPQQVFLLSLAAIGVTGAVSAVAPWWWLVLTNRALQGLAAAVYLAVYLPLVTATVQEDQRGRALSVIATVMMIGSMAVAPLGGLVAEVAGWRGLFVAKVPLLLVLLGLGRLVLPRDPELGGRSLPMPDRSLLADAALVGMAITAGLLAVEQSAARWWLGAGLAVVAVAAAAWWCRLRSSRPVLALVWRRTFGFPVVSLMTMASAGGLVGFSLPFLISDVWRRGSEVLSVAMLVFVATASIVSPLAGVLADRCGARPVAAVGVTITVAGMLTMLSLDGETDVGGLSWRMVVIGVGMALANSPIMALILAAAPPDQTGTAGGVANLGRTLGSTIGPAAAAMAWSLTGGGLGGFHTGAVTLSILVLTGFITLLAARPTT</sequence>
<comment type="caution">
    <text evidence="9">The sequence shown here is derived from an EMBL/GenBank/DDBJ whole genome shotgun (WGS) entry which is preliminary data.</text>
</comment>
<keyword evidence="2" id="KW-0813">Transport</keyword>
<dbReference type="Gene3D" id="1.20.1250.20">
    <property type="entry name" value="MFS general substrate transporter like domains"/>
    <property type="match status" value="2"/>
</dbReference>
<feature type="transmembrane region" description="Helical" evidence="7">
    <location>
        <begin position="145"/>
        <end position="167"/>
    </location>
</feature>
<dbReference type="RefSeq" id="WP_063276270.1">
    <property type="nucleotide sequence ID" value="NZ_LQMT02000005.1"/>
</dbReference>
<evidence type="ECO:0000256" key="5">
    <source>
        <dbReference type="ARBA" id="ARBA00022989"/>
    </source>
</evidence>
<dbReference type="CDD" id="cd17321">
    <property type="entry name" value="MFS_MMR_MDR_like"/>
    <property type="match status" value="1"/>
</dbReference>
<feature type="transmembrane region" description="Helical" evidence="7">
    <location>
        <begin position="277"/>
        <end position="298"/>
    </location>
</feature>
<gene>
    <name evidence="9" type="ORF">AVR91_0203540</name>
</gene>